<keyword evidence="16" id="KW-1185">Reference proteome</keyword>
<reference evidence="16" key="1">
    <citation type="submission" date="2016-10" db="EMBL/GenBank/DDBJ databases">
        <authorList>
            <person name="Varghese N."/>
            <person name="Submissions S."/>
        </authorList>
    </citation>
    <scope>NUCLEOTIDE SEQUENCE [LARGE SCALE GENOMIC DNA]</scope>
    <source>
        <strain evidence="16">CGMCC 1.12041</strain>
    </source>
</reference>
<dbReference type="SUPFAM" id="SSF81342">
    <property type="entry name" value="Transmembrane di-heme cytochromes"/>
    <property type="match status" value="1"/>
</dbReference>
<accession>A0A1I1MY81</accession>
<proteinExistence type="inferred from homology"/>
<protein>
    <submittedName>
        <fullName evidence="15">Cytochrome b561</fullName>
    </submittedName>
</protein>
<keyword evidence="3" id="KW-0813">Transport</keyword>
<name>A0A1I1MY81_9BURK</name>
<evidence type="ECO:0000256" key="3">
    <source>
        <dbReference type="ARBA" id="ARBA00022448"/>
    </source>
</evidence>
<evidence type="ECO:0000256" key="13">
    <source>
        <dbReference type="SAM" id="Phobius"/>
    </source>
</evidence>
<dbReference type="GO" id="GO:0022904">
    <property type="term" value="P:respiratory electron transport chain"/>
    <property type="evidence" value="ECO:0007669"/>
    <property type="project" value="InterPro"/>
</dbReference>
<dbReference type="AlphaFoldDB" id="A0A1I1MY81"/>
<organism evidence="15 16">
    <name type="scientific">Massilia yuzhufengensis</name>
    <dbReference type="NCBI Taxonomy" id="1164594"/>
    <lineage>
        <taxon>Bacteria</taxon>
        <taxon>Pseudomonadati</taxon>
        <taxon>Pseudomonadota</taxon>
        <taxon>Betaproteobacteria</taxon>
        <taxon>Burkholderiales</taxon>
        <taxon>Oxalobacteraceae</taxon>
        <taxon>Telluria group</taxon>
        <taxon>Massilia</taxon>
    </lineage>
</organism>
<evidence type="ECO:0000313" key="15">
    <source>
        <dbReference type="EMBL" id="SFC90115.1"/>
    </source>
</evidence>
<dbReference type="GO" id="GO:0005886">
    <property type="term" value="C:plasma membrane"/>
    <property type="evidence" value="ECO:0007669"/>
    <property type="project" value="UniProtKB-SubCell"/>
</dbReference>
<dbReference type="Pfam" id="PF01292">
    <property type="entry name" value="Ni_hydr_CYTB"/>
    <property type="match status" value="1"/>
</dbReference>
<keyword evidence="4" id="KW-1003">Cell membrane</keyword>
<evidence type="ECO:0000256" key="7">
    <source>
        <dbReference type="ARBA" id="ARBA00022723"/>
    </source>
</evidence>
<evidence type="ECO:0000256" key="12">
    <source>
        <dbReference type="ARBA" id="ARBA00037975"/>
    </source>
</evidence>
<comment type="cofactor">
    <cofactor evidence="1">
        <name>heme b</name>
        <dbReference type="ChEBI" id="CHEBI:60344"/>
    </cofactor>
</comment>
<evidence type="ECO:0000313" key="16">
    <source>
        <dbReference type="Proteomes" id="UP000198639"/>
    </source>
</evidence>
<comment type="subcellular location">
    <subcellularLocation>
        <location evidence="2">Cell membrane</location>
        <topology evidence="2">Multi-pass membrane protein</topology>
    </subcellularLocation>
</comment>
<feature type="transmembrane region" description="Helical" evidence="13">
    <location>
        <begin position="53"/>
        <end position="72"/>
    </location>
</feature>
<feature type="transmembrane region" description="Helical" evidence="13">
    <location>
        <begin position="92"/>
        <end position="115"/>
    </location>
</feature>
<comment type="similarity">
    <text evidence="12">Belongs to the cytochrome b561 family.</text>
</comment>
<evidence type="ECO:0000256" key="2">
    <source>
        <dbReference type="ARBA" id="ARBA00004651"/>
    </source>
</evidence>
<evidence type="ECO:0000256" key="11">
    <source>
        <dbReference type="ARBA" id="ARBA00023136"/>
    </source>
</evidence>
<evidence type="ECO:0000256" key="9">
    <source>
        <dbReference type="ARBA" id="ARBA00022989"/>
    </source>
</evidence>
<dbReference type="EMBL" id="FOLD01000012">
    <property type="protein sequence ID" value="SFC90115.1"/>
    <property type="molecule type" value="Genomic_DNA"/>
</dbReference>
<evidence type="ECO:0000256" key="8">
    <source>
        <dbReference type="ARBA" id="ARBA00022982"/>
    </source>
</evidence>
<dbReference type="InterPro" id="IPR011577">
    <property type="entry name" value="Cyt_b561_bac/Ni-Hgenase"/>
</dbReference>
<dbReference type="InterPro" id="IPR052168">
    <property type="entry name" value="Cytochrome_b561_oxidase"/>
</dbReference>
<evidence type="ECO:0000259" key="14">
    <source>
        <dbReference type="Pfam" id="PF01292"/>
    </source>
</evidence>
<keyword evidence="8" id="KW-0249">Electron transport</keyword>
<evidence type="ECO:0000256" key="5">
    <source>
        <dbReference type="ARBA" id="ARBA00022617"/>
    </source>
</evidence>
<evidence type="ECO:0000256" key="4">
    <source>
        <dbReference type="ARBA" id="ARBA00022475"/>
    </source>
</evidence>
<keyword evidence="9 13" id="KW-1133">Transmembrane helix</keyword>
<dbReference type="InterPro" id="IPR016174">
    <property type="entry name" value="Di-haem_cyt_TM"/>
</dbReference>
<keyword evidence="10" id="KW-0408">Iron</keyword>
<dbReference type="GO" id="GO:0020037">
    <property type="term" value="F:heme binding"/>
    <property type="evidence" value="ECO:0007669"/>
    <property type="project" value="TreeGrafter"/>
</dbReference>
<evidence type="ECO:0000256" key="10">
    <source>
        <dbReference type="ARBA" id="ARBA00023004"/>
    </source>
</evidence>
<keyword evidence="11 13" id="KW-0472">Membrane</keyword>
<dbReference type="PANTHER" id="PTHR30529:SF1">
    <property type="entry name" value="CYTOCHROME B561 HOMOLOG 2"/>
    <property type="match status" value="1"/>
</dbReference>
<keyword evidence="6 13" id="KW-0812">Transmembrane</keyword>
<evidence type="ECO:0000256" key="1">
    <source>
        <dbReference type="ARBA" id="ARBA00001970"/>
    </source>
</evidence>
<dbReference type="Proteomes" id="UP000198639">
    <property type="component" value="Unassembled WGS sequence"/>
</dbReference>
<dbReference type="RefSeq" id="WP_218147589.1">
    <property type="nucleotide sequence ID" value="NZ_FOLD01000012.1"/>
</dbReference>
<dbReference type="STRING" id="1164594.SAMN05216204_1127"/>
<evidence type="ECO:0000256" key="6">
    <source>
        <dbReference type="ARBA" id="ARBA00022692"/>
    </source>
</evidence>
<feature type="domain" description="Cytochrome b561 bacterial/Ni-hydrogenase" evidence="14">
    <location>
        <begin position="13"/>
        <end position="149"/>
    </location>
</feature>
<gene>
    <name evidence="15" type="ORF">SAMN05216204_1127</name>
</gene>
<keyword evidence="7" id="KW-0479">Metal-binding</keyword>
<keyword evidence="5" id="KW-0349">Heme</keyword>
<feature type="transmembrane region" description="Helical" evidence="13">
    <location>
        <begin position="20"/>
        <end position="41"/>
    </location>
</feature>
<dbReference type="GO" id="GO:0046872">
    <property type="term" value="F:metal ion binding"/>
    <property type="evidence" value="ECO:0007669"/>
    <property type="project" value="UniProtKB-KW"/>
</dbReference>
<dbReference type="PANTHER" id="PTHR30529">
    <property type="entry name" value="CYTOCHROME B561"/>
    <property type="match status" value="1"/>
</dbReference>
<dbReference type="GO" id="GO:0009055">
    <property type="term" value="F:electron transfer activity"/>
    <property type="evidence" value="ECO:0007669"/>
    <property type="project" value="InterPro"/>
</dbReference>
<sequence length="150" mass="16622">MTLPARPVAAPGYHPLSKLQHWLMAAIWIAAWIVGFIAVHFRDALNPHHGLTFLHKAMASTVIFLTVLRIVWRWKHPAPALPSSMSPGMQRAAHFGHIGLYVFALVALPLSGWMWSSVADKPIMLLGLVKLPPLVAPAAEYYDLAKLVHQ</sequence>